<gene>
    <name evidence="1" type="ORF">GSOID_T00011398001</name>
</gene>
<evidence type="ECO:0000313" key="1">
    <source>
        <dbReference type="EMBL" id="CBY21869.1"/>
    </source>
</evidence>
<dbReference type="InParanoid" id="E4WWX7"/>
<name>E4WWX7_OIKDI</name>
<dbReference type="Proteomes" id="UP000001307">
    <property type="component" value="Unassembled WGS sequence"/>
</dbReference>
<accession>E4WWX7</accession>
<sequence length="149" mass="17656">MLNNPQIDHFSRKAYFGVLLHDINNFLHDNHTIQTDTILEFADPSTNAKKLSAKLLFYRQPNEGQAVFKNTFFVFRFCYRYRFFCLGDFEFFQQNEELFCSRRVSERNHLPNTSSTFRLKSAIEVGSGENRHIYKTTNERTRRCGAYDS</sequence>
<protein>
    <submittedName>
        <fullName evidence="1">Uncharacterized protein</fullName>
    </submittedName>
</protein>
<evidence type="ECO:0000313" key="2">
    <source>
        <dbReference type="Proteomes" id="UP000001307"/>
    </source>
</evidence>
<reference evidence="1" key="1">
    <citation type="journal article" date="2010" name="Science">
        <title>Plasticity of animal genome architecture unmasked by rapid evolution of a pelagic tunicate.</title>
        <authorList>
            <person name="Denoeud F."/>
            <person name="Henriet S."/>
            <person name="Mungpakdee S."/>
            <person name="Aury J.M."/>
            <person name="Da Silva C."/>
            <person name="Brinkmann H."/>
            <person name="Mikhaleva J."/>
            <person name="Olsen L.C."/>
            <person name="Jubin C."/>
            <person name="Canestro C."/>
            <person name="Bouquet J.M."/>
            <person name="Danks G."/>
            <person name="Poulain J."/>
            <person name="Campsteijn C."/>
            <person name="Adamski M."/>
            <person name="Cross I."/>
            <person name="Yadetie F."/>
            <person name="Muffato M."/>
            <person name="Louis A."/>
            <person name="Butcher S."/>
            <person name="Tsagkogeorga G."/>
            <person name="Konrad A."/>
            <person name="Singh S."/>
            <person name="Jensen M.F."/>
            <person name="Cong E.H."/>
            <person name="Eikeseth-Otteraa H."/>
            <person name="Noel B."/>
            <person name="Anthouard V."/>
            <person name="Porcel B.M."/>
            <person name="Kachouri-Lafond R."/>
            <person name="Nishino A."/>
            <person name="Ugolini M."/>
            <person name="Chourrout P."/>
            <person name="Nishida H."/>
            <person name="Aasland R."/>
            <person name="Huzurbazar S."/>
            <person name="Westhof E."/>
            <person name="Delsuc F."/>
            <person name="Lehrach H."/>
            <person name="Reinhardt R."/>
            <person name="Weissenbach J."/>
            <person name="Roy S.W."/>
            <person name="Artiguenave F."/>
            <person name="Postlethwait J.H."/>
            <person name="Manak J.R."/>
            <person name="Thompson E.M."/>
            <person name="Jaillon O."/>
            <person name="Du Pasquier L."/>
            <person name="Boudinot P."/>
            <person name="Liberles D.A."/>
            <person name="Volff J.N."/>
            <person name="Philippe H."/>
            <person name="Lenhard B."/>
            <person name="Roest Crollius H."/>
            <person name="Wincker P."/>
            <person name="Chourrout D."/>
        </authorList>
    </citation>
    <scope>NUCLEOTIDE SEQUENCE [LARGE SCALE GENOMIC DNA]</scope>
</reference>
<dbReference type="EMBL" id="FN653018">
    <property type="protein sequence ID" value="CBY21869.1"/>
    <property type="molecule type" value="Genomic_DNA"/>
</dbReference>
<dbReference type="AlphaFoldDB" id="E4WWX7"/>
<proteinExistence type="predicted"/>
<keyword evidence="2" id="KW-1185">Reference proteome</keyword>
<organism evidence="1">
    <name type="scientific">Oikopleura dioica</name>
    <name type="common">Tunicate</name>
    <dbReference type="NCBI Taxonomy" id="34765"/>
    <lineage>
        <taxon>Eukaryota</taxon>
        <taxon>Metazoa</taxon>
        <taxon>Chordata</taxon>
        <taxon>Tunicata</taxon>
        <taxon>Appendicularia</taxon>
        <taxon>Copelata</taxon>
        <taxon>Oikopleuridae</taxon>
        <taxon>Oikopleura</taxon>
    </lineage>
</organism>